<evidence type="ECO:0000256" key="4">
    <source>
        <dbReference type="ARBA" id="ARBA00023136"/>
    </source>
</evidence>
<organism evidence="6 7">
    <name type="scientific">Streptomyces variegatus</name>
    <dbReference type="NCBI Taxonomy" id="284040"/>
    <lineage>
        <taxon>Bacteria</taxon>
        <taxon>Bacillati</taxon>
        <taxon>Actinomycetota</taxon>
        <taxon>Actinomycetes</taxon>
        <taxon>Kitasatosporales</taxon>
        <taxon>Streptomycetaceae</taxon>
        <taxon>Streptomyces</taxon>
    </lineage>
</organism>
<evidence type="ECO:0000313" key="6">
    <source>
        <dbReference type="EMBL" id="KJK41603.1"/>
    </source>
</evidence>
<dbReference type="PATRIC" id="fig|284040.3.peg.405"/>
<evidence type="ECO:0000256" key="5">
    <source>
        <dbReference type="SAM" id="Phobius"/>
    </source>
</evidence>
<dbReference type="Pfam" id="PF12597">
    <property type="entry name" value="Cox20"/>
    <property type="match status" value="1"/>
</dbReference>
<feature type="transmembrane region" description="Helical" evidence="5">
    <location>
        <begin position="16"/>
        <end position="38"/>
    </location>
</feature>
<keyword evidence="7" id="KW-1185">Reference proteome</keyword>
<dbReference type="EMBL" id="JYJH01000001">
    <property type="protein sequence ID" value="KJK41603.1"/>
    <property type="molecule type" value="Genomic_DNA"/>
</dbReference>
<keyword evidence="4 5" id="KW-0472">Membrane</keyword>
<keyword evidence="2 5" id="KW-0812">Transmembrane</keyword>
<gene>
    <name evidence="6" type="ORF">UK15_01950</name>
</gene>
<comment type="subcellular location">
    <subcellularLocation>
        <location evidence="1">Membrane</location>
    </subcellularLocation>
</comment>
<evidence type="ECO:0000313" key="7">
    <source>
        <dbReference type="Proteomes" id="UP000034786"/>
    </source>
</evidence>
<name>A0A0M2GUF1_9ACTN</name>
<dbReference type="InterPro" id="IPR022533">
    <property type="entry name" value="Cox20"/>
</dbReference>
<evidence type="ECO:0000256" key="1">
    <source>
        <dbReference type="ARBA" id="ARBA00004370"/>
    </source>
</evidence>
<proteinExistence type="predicted"/>
<evidence type="ECO:0000256" key="3">
    <source>
        <dbReference type="ARBA" id="ARBA00022989"/>
    </source>
</evidence>
<protein>
    <submittedName>
        <fullName evidence="6">Uncharacterized protein</fullName>
    </submittedName>
</protein>
<dbReference type="RefSeq" id="WP_031130882.1">
    <property type="nucleotide sequence ID" value="NZ_JBMVBE010000003.1"/>
</dbReference>
<comment type="caution">
    <text evidence="6">The sequence shown here is derived from an EMBL/GenBank/DDBJ whole genome shotgun (WGS) entry which is preliminary data.</text>
</comment>
<dbReference type="AlphaFoldDB" id="A0A0M2GUF1"/>
<accession>A0A0M2GUF1</accession>
<sequence>MTQVPPPPAGGLSQRALLIIIALLLGLLTGLAAGVLAVLLHATILGAATWAGGTFIAITMLLFKICELLR</sequence>
<feature type="transmembrane region" description="Helical" evidence="5">
    <location>
        <begin position="44"/>
        <end position="63"/>
    </location>
</feature>
<reference evidence="7" key="1">
    <citation type="submission" date="2015-02" db="EMBL/GenBank/DDBJ databases">
        <authorList>
            <person name="Ju K.-S."/>
            <person name="Doroghazi J.R."/>
            <person name="Metcalf W."/>
        </authorList>
    </citation>
    <scope>NUCLEOTIDE SEQUENCE [LARGE SCALE GENOMIC DNA]</scope>
    <source>
        <strain evidence="7">NRRL B-16380</strain>
    </source>
</reference>
<evidence type="ECO:0000256" key="2">
    <source>
        <dbReference type="ARBA" id="ARBA00022692"/>
    </source>
</evidence>
<keyword evidence="3 5" id="KW-1133">Transmembrane helix</keyword>
<dbReference type="GO" id="GO:0016020">
    <property type="term" value="C:membrane"/>
    <property type="evidence" value="ECO:0007669"/>
    <property type="project" value="UniProtKB-SubCell"/>
</dbReference>
<dbReference type="Proteomes" id="UP000034786">
    <property type="component" value="Unassembled WGS sequence"/>
</dbReference>